<reference evidence="2" key="1">
    <citation type="journal article" date="2021" name="Nat. Commun.">
        <title>Genomic analyses provide insights into spinach domestication and the genetic basis of agronomic traits.</title>
        <authorList>
            <person name="Cai X."/>
            <person name="Sun X."/>
            <person name="Xu C."/>
            <person name="Sun H."/>
            <person name="Wang X."/>
            <person name="Ge C."/>
            <person name="Zhang Z."/>
            <person name="Wang Q."/>
            <person name="Fei Z."/>
            <person name="Jiao C."/>
            <person name="Wang Q."/>
        </authorList>
    </citation>
    <scope>NUCLEOTIDE SEQUENCE [LARGE SCALE GENOMIC DNA]</scope>
    <source>
        <strain evidence="2">cv. Varoflay</strain>
    </source>
</reference>
<protein>
    <submittedName>
        <fullName evidence="3">Uncharacterized protein</fullName>
    </submittedName>
</protein>
<dbReference type="GeneID" id="130467557"/>
<evidence type="ECO:0000313" key="3">
    <source>
        <dbReference type="RefSeq" id="XP_056692077.1"/>
    </source>
</evidence>
<evidence type="ECO:0000313" key="2">
    <source>
        <dbReference type="Proteomes" id="UP000813463"/>
    </source>
</evidence>
<accession>A0ABM3R8Y1</accession>
<dbReference type="RefSeq" id="XP_056692077.1">
    <property type="nucleotide sequence ID" value="XM_056836099.1"/>
</dbReference>
<keyword evidence="2" id="KW-1185">Reference proteome</keyword>
<organism evidence="2 3">
    <name type="scientific">Spinacia oleracea</name>
    <name type="common">Spinach</name>
    <dbReference type="NCBI Taxonomy" id="3562"/>
    <lineage>
        <taxon>Eukaryota</taxon>
        <taxon>Viridiplantae</taxon>
        <taxon>Streptophyta</taxon>
        <taxon>Embryophyta</taxon>
        <taxon>Tracheophyta</taxon>
        <taxon>Spermatophyta</taxon>
        <taxon>Magnoliopsida</taxon>
        <taxon>eudicotyledons</taxon>
        <taxon>Gunneridae</taxon>
        <taxon>Pentapetalae</taxon>
        <taxon>Caryophyllales</taxon>
        <taxon>Chenopodiaceae</taxon>
        <taxon>Chenopodioideae</taxon>
        <taxon>Anserineae</taxon>
        <taxon>Spinacia</taxon>
    </lineage>
</organism>
<feature type="region of interest" description="Disordered" evidence="1">
    <location>
        <begin position="68"/>
        <end position="92"/>
    </location>
</feature>
<reference evidence="3" key="2">
    <citation type="submission" date="2025-08" db="UniProtKB">
        <authorList>
            <consortium name="RefSeq"/>
        </authorList>
    </citation>
    <scope>IDENTIFICATION</scope>
    <source>
        <tissue evidence="3">Leaf</tissue>
    </source>
</reference>
<gene>
    <name evidence="3" type="primary">LOC130467557</name>
</gene>
<evidence type="ECO:0000256" key="1">
    <source>
        <dbReference type="SAM" id="MobiDB-lite"/>
    </source>
</evidence>
<sequence>MESNNNNNNNNNNTIDNVQRQLASNSATKNGCGFFGKPATQELFGRAIETKVKQYNGDIMASDQEEDDFLGFSDDEGDGINSDSDSEEGDDAADLVQASQNTAAEFGDIGFNEDVPNSTEYVQQVPEVEGEGQQQTTNFQENMHHRSCKNAEFGTNNSMEAHQEENYKATLKSLASRHFRSMQNGKDKVGNQTDNGLHYTTRTNILQHV</sequence>
<name>A0ABM3R8Y1_SPIOL</name>
<dbReference type="Proteomes" id="UP000813463">
    <property type="component" value="Chromosome 2"/>
</dbReference>
<proteinExistence type="predicted"/>